<dbReference type="RefSeq" id="WP_369075488.1">
    <property type="nucleotide sequence ID" value="NZ_JACSOD020000395.1"/>
</dbReference>
<reference evidence="1 2" key="1">
    <citation type="submission" date="2021-02" db="EMBL/GenBank/DDBJ databases">
        <authorList>
            <person name="Jung H.S."/>
            <person name="Chun B.H."/>
            <person name="Jeon C.O."/>
        </authorList>
    </citation>
    <scope>NUCLEOTIDE SEQUENCE [LARGE SCALE GENOMIC DNA]</scope>
    <source>
        <strain evidence="1 2">LMG 25203</strain>
    </source>
</reference>
<proteinExistence type="predicted"/>
<evidence type="ECO:0000313" key="2">
    <source>
        <dbReference type="Proteomes" id="UP000759529"/>
    </source>
</evidence>
<keyword evidence="2" id="KW-1185">Reference proteome</keyword>
<organism evidence="1 2">
    <name type="scientific">Flavobacterium macrobrachii</name>
    <dbReference type="NCBI Taxonomy" id="591204"/>
    <lineage>
        <taxon>Bacteria</taxon>
        <taxon>Pseudomonadati</taxon>
        <taxon>Bacteroidota</taxon>
        <taxon>Flavobacteriia</taxon>
        <taxon>Flavobacteriales</taxon>
        <taxon>Flavobacteriaceae</taxon>
        <taxon>Flavobacterium</taxon>
    </lineage>
</organism>
<dbReference type="InterPro" id="IPR050708">
    <property type="entry name" value="T6SS_VgrG/RHS"/>
</dbReference>
<name>A0ABS2CUC6_9FLAO</name>
<dbReference type="PANTHER" id="PTHR32305:SF15">
    <property type="entry name" value="PROTEIN RHSA-RELATED"/>
    <property type="match status" value="1"/>
</dbReference>
<feature type="non-terminal residue" evidence="1">
    <location>
        <position position="357"/>
    </location>
</feature>
<dbReference type="Gene3D" id="2.180.10.10">
    <property type="entry name" value="RHS repeat-associated core"/>
    <property type="match status" value="1"/>
</dbReference>
<gene>
    <name evidence="1" type="ORF">H9X54_002480</name>
</gene>
<dbReference type="Proteomes" id="UP000759529">
    <property type="component" value="Unassembled WGS sequence"/>
</dbReference>
<sequence length="357" mass="41597">MNYNQVENATNYTGKALYNGNISETYWRTSSDDVKRKYSYQYDELNRLKNAIYQRPENSSPLRNSYNESLIYDKNGNIKGLWRNGDLDTNDFAIEIDDLTYTYHPAKPNQLMKVLDSSNHPEGFKDDSNGITDADDDYEYDDFGNLKKDQNKQITFITYNHLNLPISIVFAGGKSISYLYNAVGQKVKKVVNEQPYTLQTVTTDYMDGFQYTEGYLSFFPHAEGYVSVIYGRGGIKYFNYAYQYKDHLGNVRLSFAKNSSLDIDNPSLVTILEENHYYPYGLRHTSYNTSLYGFVEVENGNDYYVNIEPIPTDNWVYKYRYQSQEFQDELGLNIYFFKFRMSDPAIGRFLQIDPLSP</sequence>
<protein>
    <submittedName>
        <fullName evidence="1">Type IV secretion protein Rhs</fullName>
    </submittedName>
</protein>
<evidence type="ECO:0000313" key="1">
    <source>
        <dbReference type="EMBL" id="MBM6498164.1"/>
    </source>
</evidence>
<accession>A0ABS2CUC6</accession>
<dbReference type="PANTHER" id="PTHR32305">
    <property type="match status" value="1"/>
</dbReference>
<dbReference type="EMBL" id="JACSOD020000395">
    <property type="protein sequence ID" value="MBM6498164.1"/>
    <property type="molecule type" value="Genomic_DNA"/>
</dbReference>
<comment type="caution">
    <text evidence="1">The sequence shown here is derived from an EMBL/GenBank/DDBJ whole genome shotgun (WGS) entry which is preliminary data.</text>
</comment>